<evidence type="ECO:0000256" key="2">
    <source>
        <dbReference type="ARBA" id="ARBA00010692"/>
    </source>
</evidence>
<dbReference type="GO" id="GO:0015225">
    <property type="term" value="F:biotin transmembrane transporter activity"/>
    <property type="evidence" value="ECO:0007669"/>
    <property type="project" value="UniProtKB-UniRule"/>
</dbReference>
<keyword evidence="5 9" id="KW-0812">Transmembrane</keyword>
<evidence type="ECO:0000256" key="4">
    <source>
        <dbReference type="ARBA" id="ARBA00022475"/>
    </source>
</evidence>
<feature type="transmembrane region" description="Helical" evidence="9">
    <location>
        <begin position="133"/>
        <end position="156"/>
    </location>
</feature>
<evidence type="ECO:0000256" key="7">
    <source>
        <dbReference type="ARBA" id="ARBA00023136"/>
    </source>
</evidence>
<dbReference type="Proteomes" id="UP000266340">
    <property type="component" value="Unassembled WGS sequence"/>
</dbReference>
<proteinExistence type="inferred from homology"/>
<evidence type="ECO:0000256" key="9">
    <source>
        <dbReference type="SAM" id="Phobius"/>
    </source>
</evidence>
<sequence length="219" mass="23519">MTSSSTTSTLHRAELTNRRIRATVFTALFAALFIAGSFIKVPIGNLIPISMQSFAVMLAGGLLGATYGFWSIAIVVGLTACGIPLMNGAGGLAQILGPTGGFIWMFPISAFLIGFATDKLFTNRRKLGRNRQIVLLLTLFLFGSLLLYVTGVPWFMHEVPKYSNNLYSAMQAAMFSYLPGDAIKAVVATLVIAAIRPALPALRLTKKAAAKRPSKLVPH</sequence>
<protein>
    <recommendedName>
        <fullName evidence="8">Biotin transporter</fullName>
    </recommendedName>
</protein>
<evidence type="ECO:0000313" key="10">
    <source>
        <dbReference type="EMBL" id="RIE03361.1"/>
    </source>
</evidence>
<dbReference type="AlphaFoldDB" id="A0A398CVX2"/>
<keyword evidence="7 8" id="KW-0472">Membrane</keyword>
<dbReference type="PIRSF" id="PIRSF016661">
    <property type="entry name" value="BioY"/>
    <property type="match status" value="1"/>
</dbReference>
<comment type="subcellular location">
    <subcellularLocation>
        <location evidence="1 8">Cell membrane</location>
        <topology evidence="1 8">Multi-pass membrane protein</topology>
    </subcellularLocation>
</comment>
<dbReference type="GO" id="GO:0005886">
    <property type="term" value="C:plasma membrane"/>
    <property type="evidence" value="ECO:0007669"/>
    <property type="project" value="UniProtKB-SubCell"/>
</dbReference>
<feature type="transmembrane region" description="Helical" evidence="9">
    <location>
        <begin position="182"/>
        <end position="202"/>
    </location>
</feature>
<dbReference type="Pfam" id="PF02632">
    <property type="entry name" value="BioY"/>
    <property type="match status" value="1"/>
</dbReference>
<dbReference type="InterPro" id="IPR003784">
    <property type="entry name" value="BioY"/>
</dbReference>
<keyword evidence="4 8" id="KW-1003">Cell membrane</keyword>
<evidence type="ECO:0000256" key="1">
    <source>
        <dbReference type="ARBA" id="ARBA00004651"/>
    </source>
</evidence>
<dbReference type="EMBL" id="QXJM01000037">
    <property type="protein sequence ID" value="RIE03361.1"/>
    <property type="molecule type" value="Genomic_DNA"/>
</dbReference>
<feature type="transmembrane region" description="Helical" evidence="9">
    <location>
        <begin position="102"/>
        <end position="121"/>
    </location>
</feature>
<evidence type="ECO:0000256" key="5">
    <source>
        <dbReference type="ARBA" id="ARBA00022692"/>
    </source>
</evidence>
<keyword evidence="3 8" id="KW-0813">Transport</keyword>
<dbReference type="Gene3D" id="1.10.1760.20">
    <property type="match status" value="1"/>
</dbReference>
<comment type="caution">
    <text evidence="10">The sequence shown here is derived from an EMBL/GenBank/DDBJ whole genome shotgun (WGS) entry which is preliminary data.</text>
</comment>
<keyword evidence="6 9" id="KW-1133">Transmembrane helix</keyword>
<name>A0A398CVX2_9BACL</name>
<evidence type="ECO:0000256" key="6">
    <source>
        <dbReference type="ARBA" id="ARBA00022989"/>
    </source>
</evidence>
<dbReference type="RefSeq" id="WP_119149538.1">
    <property type="nucleotide sequence ID" value="NZ_JBHSOV010000024.1"/>
</dbReference>
<evidence type="ECO:0000256" key="3">
    <source>
        <dbReference type="ARBA" id="ARBA00022448"/>
    </source>
</evidence>
<evidence type="ECO:0000313" key="11">
    <source>
        <dbReference type="Proteomes" id="UP000266340"/>
    </source>
</evidence>
<accession>A0A398CVX2</accession>
<evidence type="ECO:0000256" key="8">
    <source>
        <dbReference type="PIRNR" id="PIRNR016661"/>
    </source>
</evidence>
<keyword evidence="11" id="KW-1185">Reference proteome</keyword>
<comment type="similarity">
    <text evidence="2 8">Belongs to the BioY family.</text>
</comment>
<dbReference type="PANTHER" id="PTHR34295">
    <property type="entry name" value="BIOTIN TRANSPORTER BIOY"/>
    <property type="match status" value="1"/>
</dbReference>
<feature type="transmembrane region" description="Helical" evidence="9">
    <location>
        <begin position="20"/>
        <end position="39"/>
    </location>
</feature>
<reference evidence="10 11" key="1">
    <citation type="submission" date="2018-09" db="EMBL/GenBank/DDBJ databases">
        <title>Cohnella cavernae sp. nov., isolated from a karst cave.</title>
        <authorList>
            <person name="Zhu H."/>
        </authorList>
    </citation>
    <scope>NUCLEOTIDE SEQUENCE [LARGE SCALE GENOMIC DNA]</scope>
    <source>
        <strain evidence="10 11">K2E09-144</strain>
    </source>
</reference>
<dbReference type="PANTHER" id="PTHR34295:SF4">
    <property type="entry name" value="BIOTIN TRANSPORTER BIOY-RELATED"/>
    <property type="match status" value="1"/>
</dbReference>
<organism evidence="10 11">
    <name type="scientific">Cohnella faecalis</name>
    <dbReference type="NCBI Taxonomy" id="2315694"/>
    <lineage>
        <taxon>Bacteria</taxon>
        <taxon>Bacillati</taxon>
        <taxon>Bacillota</taxon>
        <taxon>Bacilli</taxon>
        <taxon>Bacillales</taxon>
        <taxon>Paenibacillaceae</taxon>
        <taxon>Cohnella</taxon>
    </lineage>
</organism>
<feature type="transmembrane region" description="Helical" evidence="9">
    <location>
        <begin position="45"/>
        <end position="65"/>
    </location>
</feature>
<dbReference type="OrthoDB" id="9803495at2"/>
<gene>
    <name evidence="10" type="ORF">D3H35_11820</name>
</gene>